<keyword evidence="2" id="KW-0863">Zinc-finger</keyword>
<gene>
    <name evidence="5" type="ORF">G4B88_000643</name>
</gene>
<protein>
    <recommendedName>
        <fullName evidence="4">BED-type domain-containing protein</fullName>
    </recommendedName>
</protein>
<dbReference type="SMART" id="SM00614">
    <property type="entry name" value="ZnF_BED"/>
    <property type="match status" value="1"/>
</dbReference>
<dbReference type="InterPro" id="IPR003656">
    <property type="entry name" value="Znf_BED"/>
</dbReference>
<sequence length="252" mass="28434">MTRLQGENCSVRISKKSRKAEKDLAVEVERERAECIYCQADYAADTKNCGTSTLWSHIHHKYKKCPLSTFAEKSTKQTIITDHFTKTNQDSEVNSSGTRTSRFSQPTVRELIGKYFIIDELPVRHIEEISVGEAPASSNFSTETSNDSSHAGSPILYSTIERSYNKLWRVYSDAAPLSPPTSAFPSPYCLQPCCTAEVPRTKVQFLIQHFSQLSNTSRVLLAQTAGVPVQENLHKNQQYLRAVEHHHLLPYP</sequence>
<feature type="domain" description="BED-type" evidence="4">
    <location>
        <begin position="29"/>
        <end position="61"/>
    </location>
</feature>
<dbReference type="GO" id="GO:0008270">
    <property type="term" value="F:zinc ion binding"/>
    <property type="evidence" value="ECO:0007669"/>
    <property type="project" value="UniProtKB-KW"/>
</dbReference>
<evidence type="ECO:0000259" key="4">
    <source>
        <dbReference type="Pfam" id="PF02892"/>
    </source>
</evidence>
<accession>A0A7J6HFQ8</accession>
<dbReference type="EMBL" id="JAATIQ010000046">
    <property type="protein sequence ID" value="KAF4394132.1"/>
    <property type="molecule type" value="Genomic_DNA"/>
</dbReference>
<evidence type="ECO:0000313" key="5">
    <source>
        <dbReference type="EMBL" id="KAF4394132.1"/>
    </source>
</evidence>
<keyword evidence="3" id="KW-0862">Zinc</keyword>
<proteinExistence type="predicted"/>
<keyword evidence="6" id="KW-1185">Reference proteome</keyword>
<name>A0A7J6HFQ8_CANSA</name>
<evidence type="ECO:0000256" key="3">
    <source>
        <dbReference type="ARBA" id="ARBA00022833"/>
    </source>
</evidence>
<dbReference type="Pfam" id="PF02892">
    <property type="entry name" value="zf-BED"/>
    <property type="match status" value="1"/>
</dbReference>
<keyword evidence="1" id="KW-0479">Metal-binding</keyword>
<evidence type="ECO:0000256" key="2">
    <source>
        <dbReference type="ARBA" id="ARBA00022771"/>
    </source>
</evidence>
<comment type="caution">
    <text evidence="5">The sequence shown here is derived from an EMBL/GenBank/DDBJ whole genome shotgun (WGS) entry which is preliminary data.</text>
</comment>
<organism evidence="5 6">
    <name type="scientific">Cannabis sativa</name>
    <name type="common">Hemp</name>
    <name type="synonym">Marijuana</name>
    <dbReference type="NCBI Taxonomy" id="3483"/>
    <lineage>
        <taxon>Eukaryota</taxon>
        <taxon>Viridiplantae</taxon>
        <taxon>Streptophyta</taxon>
        <taxon>Embryophyta</taxon>
        <taxon>Tracheophyta</taxon>
        <taxon>Spermatophyta</taxon>
        <taxon>Magnoliopsida</taxon>
        <taxon>eudicotyledons</taxon>
        <taxon>Gunneridae</taxon>
        <taxon>Pentapetalae</taxon>
        <taxon>rosids</taxon>
        <taxon>fabids</taxon>
        <taxon>Rosales</taxon>
        <taxon>Cannabaceae</taxon>
        <taxon>Cannabis</taxon>
    </lineage>
</organism>
<evidence type="ECO:0000256" key="1">
    <source>
        <dbReference type="ARBA" id="ARBA00022723"/>
    </source>
</evidence>
<reference evidence="5 6" key="1">
    <citation type="journal article" date="2020" name="bioRxiv">
        <title>Sequence and annotation of 42 cannabis genomes reveals extensive copy number variation in cannabinoid synthesis and pathogen resistance genes.</title>
        <authorList>
            <person name="Mckernan K.J."/>
            <person name="Helbert Y."/>
            <person name="Kane L.T."/>
            <person name="Ebling H."/>
            <person name="Zhang L."/>
            <person name="Liu B."/>
            <person name="Eaton Z."/>
            <person name="Mclaughlin S."/>
            <person name="Kingan S."/>
            <person name="Baybayan P."/>
            <person name="Concepcion G."/>
            <person name="Jordan M."/>
            <person name="Riva A."/>
            <person name="Barbazuk W."/>
            <person name="Harkins T."/>
        </authorList>
    </citation>
    <scope>NUCLEOTIDE SEQUENCE [LARGE SCALE GENOMIC DNA]</scope>
    <source>
        <strain evidence="6">cv. Jamaican Lion 4</strain>
        <tissue evidence="5">Leaf</tissue>
    </source>
</reference>
<evidence type="ECO:0000313" key="6">
    <source>
        <dbReference type="Proteomes" id="UP000583929"/>
    </source>
</evidence>
<dbReference type="AlphaFoldDB" id="A0A7J6HFQ8"/>
<dbReference type="GO" id="GO:0003677">
    <property type="term" value="F:DNA binding"/>
    <property type="evidence" value="ECO:0007669"/>
    <property type="project" value="InterPro"/>
</dbReference>
<dbReference type="Proteomes" id="UP000583929">
    <property type="component" value="Unassembled WGS sequence"/>
</dbReference>